<dbReference type="AlphaFoldDB" id="A0AAV7LVN8"/>
<comment type="caution">
    <text evidence="1">The sequence shown here is derived from an EMBL/GenBank/DDBJ whole genome shotgun (WGS) entry which is preliminary data.</text>
</comment>
<accession>A0AAV7LVN8</accession>
<reference evidence="1" key="1">
    <citation type="journal article" date="2022" name="bioRxiv">
        <title>Sequencing and chromosome-scale assembly of the giantPleurodeles waltlgenome.</title>
        <authorList>
            <person name="Brown T."/>
            <person name="Elewa A."/>
            <person name="Iarovenko S."/>
            <person name="Subramanian E."/>
            <person name="Araus A.J."/>
            <person name="Petzold A."/>
            <person name="Susuki M."/>
            <person name="Suzuki K.-i.T."/>
            <person name="Hayashi T."/>
            <person name="Toyoda A."/>
            <person name="Oliveira C."/>
            <person name="Osipova E."/>
            <person name="Leigh N.D."/>
            <person name="Simon A."/>
            <person name="Yun M.H."/>
        </authorList>
    </citation>
    <scope>NUCLEOTIDE SEQUENCE</scope>
    <source>
        <strain evidence="1">20211129_DDA</strain>
        <tissue evidence="1">Liver</tissue>
    </source>
</reference>
<gene>
    <name evidence="1" type="ORF">NDU88_000724</name>
</gene>
<proteinExistence type="predicted"/>
<organism evidence="1 2">
    <name type="scientific">Pleurodeles waltl</name>
    <name type="common">Iberian ribbed newt</name>
    <dbReference type="NCBI Taxonomy" id="8319"/>
    <lineage>
        <taxon>Eukaryota</taxon>
        <taxon>Metazoa</taxon>
        <taxon>Chordata</taxon>
        <taxon>Craniata</taxon>
        <taxon>Vertebrata</taxon>
        <taxon>Euteleostomi</taxon>
        <taxon>Amphibia</taxon>
        <taxon>Batrachia</taxon>
        <taxon>Caudata</taxon>
        <taxon>Salamandroidea</taxon>
        <taxon>Salamandridae</taxon>
        <taxon>Pleurodelinae</taxon>
        <taxon>Pleurodeles</taxon>
    </lineage>
</organism>
<sequence>WTSQVRGCHVNGRISWSPHSTPLIPYINTTDQCVKGDIGKEEMVKWWMLYVAPDELVA</sequence>
<evidence type="ECO:0000313" key="2">
    <source>
        <dbReference type="Proteomes" id="UP001066276"/>
    </source>
</evidence>
<evidence type="ECO:0000313" key="1">
    <source>
        <dbReference type="EMBL" id="KAJ1095562.1"/>
    </source>
</evidence>
<keyword evidence="2" id="KW-1185">Reference proteome</keyword>
<feature type="non-terminal residue" evidence="1">
    <location>
        <position position="1"/>
    </location>
</feature>
<feature type="non-terminal residue" evidence="1">
    <location>
        <position position="58"/>
    </location>
</feature>
<dbReference type="Proteomes" id="UP001066276">
    <property type="component" value="Chromosome 10"/>
</dbReference>
<dbReference type="EMBL" id="JANPWB010000014">
    <property type="protein sequence ID" value="KAJ1095562.1"/>
    <property type="molecule type" value="Genomic_DNA"/>
</dbReference>
<protein>
    <submittedName>
        <fullName evidence="1">Uncharacterized protein</fullName>
    </submittedName>
</protein>
<name>A0AAV7LVN8_PLEWA</name>